<name>A0ABD3S651_9LAMI</name>
<dbReference type="AlphaFoldDB" id="A0ABD3S651"/>
<reference evidence="1 2" key="1">
    <citation type="submission" date="2024-12" db="EMBL/GenBank/DDBJ databases">
        <title>The unique morphological basis and parallel evolutionary history of personate flowers in Penstemon.</title>
        <authorList>
            <person name="Depatie T.H."/>
            <person name="Wessinger C.A."/>
        </authorList>
    </citation>
    <scope>NUCLEOTIDE SEQUENCE [LARGE SCALE GENOMIC DNA]</scope>
    <source>
        <strain evidence="1">WTNN_2</strain>
        <tissue evidence="1">Leaf</tissue>
    </source>
</reference>
<proteinExistence type="predicted"/>
<sequence length="241" mass="26970">MPMTRTQHADYTAQYGGWSPNERAFFINRLYQAASHGEIHEVAGLMMIIQRIATQMNANFQPRPFTLTALRNMLHRLRLDYVEFCEFLENPWVDYDPIDVKVTVRAPYWQTVNPRVLDEILSTCACRMSLLVIGDTGCMGSPTTRGCGSFFYLKSCAILPPEVVGSPEWPIHILANDEDALAVIPFNLPRGIVPEATPPQPVSENGQVIVNGDEGGAGRVEENMTGLFGHGLWHCLVDFFI</sequence>
<gene>
    <name evidence="1" type="ORF">ACJIZ3_005838</name>
</gene>
<dbReference type="Proteomes" id="UP001634393">
    <property type="component" value="Unassembled WGS sequence"/>
</dbReference>
<protein>
    <submittedName>
        <fullName evidence="1">Uncharacterized protein</fullName>
    </submittedName>
</protein>
<keyword evidence="2" id="KW-1185">Reference proteome</keyword>
<organism evidence="1 2">
    <name type="scientific">Penstemon smallii</name>
    <dbReference type="NCBI Taxonomy" id="265156"/>
    <lineage>
        <taxon>Eukaryota</taxon>
        <taxon>Viridiplantae</taxon>
        <taxon>Streptophyta</taxon>
        <taxon>Embryophyta</taxon>
        <taxon>Tracheophyta</taxon>
        <taxon>Spermatophyta</taxon>
        <taxon>Magnoliopsida</taxon>
        <taxon>eudicotyledons</taxon>
        <taxon>Gunneridae</taxon>
        <taxon>Pentapetalae</taxon>
        <taxon>asterids</taxon>
        <taxon>lamiids</taxon>
        <taxon>Lamiales</taxon>
        <taxon>Plantaginaceae</taxon>
        <taxon>Cheloneae</taxon>
        <taxon>Penstemon</taxon>
    </lineage>
</organism>
<dbReference type="EMBL" id="JBJXBP010000007">
    <property type="protein sequence ID" value="KAL3819933.1"/>
    <property type="molecule type" value="Genomic_DNA"/>
</dbReference>
<comment type="caution">
    <text evidence="1">The sequence shown here is derived from an EMBL/GenBank/DDBJ whole genome shotgun (WGS) entry which is preliminary data.</text>
</comment>
<evidence type="ECO:0000313" key="1">
    <source>
        <dbReference type="EMBL" id="KAL3819933.1"/>
    </source>
</evidence>
<accession>A0ABD3S651</accession>
<evidence type="ECO:0000313" key="2">
    <source>
        <dbReference type="Proteomes" id="UP001634393"/>
    </source>
</evidence>